<dbReference type="Gene3D" id="3.40.630.10">
    <property type="entry name" value="Zn peptidases"/>
    <property type="match status" value="1"/>
</dbReference>
<dbReference type="Proteomes" id="UP000293874">
    <property type="component" value="Unassembled WGS sequence"/>
</dbReference>
<dbReference type="GO" id="GO:0008270">
    <property type="term" value="F:zinc ion binding"/>
    <property type="evidence" value="ECO:0007669"/>
    <property type="project" value="InterPro"/>
</dbReference>
<feature type="signal peptide" evidence="1">
    <location>
        <begin position="1"/>
        <end position="19"/>
    </location>
</feature>
<dbReference type="OrthoDB" id="9767214at2"/>
<name>A0A4Q7ML53_9BACT</name>
<evidence type="ECO:0000259" key="2">
    <source>
        <dbReference type="Pfam" id="PF00246"/>
    </source>
</evidence>
<evidence type="ECO:0000313" key="3">
    <source>
        <dbReference type="EMBL" id="RZS69036.1"/>
    </source>
</evidence>
<dbReference type="SUPFAM" id="SSF53187">
    <property type="entry name" value="Zn-dependent exopeptidases"/>
    <property type="match status" value="1"/>
</dbReference>
<organism evidence="3 4">
    <name type="scientific">Pseudobacter ginsenosidimutans</name>
    <dbReference type="NCBI Taxonomy" id="661488"/>
    <lineage>
        <taxon>Bacteria</taxon>
        <taxon>Pseudomonadati</taxon>
        <taxon>Bacteroidota</taxon>
        <taxon>Chitinophagia</taxon>
        <taxon>Chitinophagales</taxon>
        <taxon>Chitinophagaceae</taxon>
        <taxon>Pseudobacter</taxon>
    </lineage>
</organism>
<keyword evidence="4" id="KW-1185">Reference proteome</keyword>
<sequence length="576" mass="65902">MRKSALLIVTCIISQLIMSQTITTTFEATDGKETPTYSQIIAWWKQLDQKFAEVSMLTMGPTDAGFPLHLVILSKDKDTNLASLLKKNKRVILINNGIHPGEPDGIDASMLLVRDYITGKHQLPSNVVLAIIPVYNIGGCLNRSEYYRVDQEGPTAFGSRGNSQNLDLNRDFIKCDSKEARSFAEIFHACDPDVFVDNHVSNGADYQHIMTLLSSQHNKLGGAMGEFLHKTFEPALYKEMKERNFEMVPYVDFAGKTPEEGLNAYFDGPRYSSGFATLWHSFAFVPETHMLKSYPQRVAATYALMQCFINFTSKHSEQIKTIREQTKKSTITQSAFPIAWEADKQVSIPVTYKGYGSGMKTSEVSGLPRLYYDRSQPWTKEIPYFHQYNVKTTIEKPKAYIIPQGWWKVIQLLKLNHIKMRRLTNDSTVNVEAYRIESYTASPRPYESHHNNSEVKVSSRNITKTFRKGDYYIPLDQAGNRFLVEVLEPHAPDSYFAWNFFDGILSQKEGFSSYAFEDKAADYLKEHPELRTKLEEKKAVDTAFAKSAYTQLDFIFKNSPYYEPGHMQYPVFRVLK</sequence>
<accession>A0A4Q7ML53</accession>
<keyword evidence="3" id="KW-0121">Carboxypeptidase</keyword>
<keyword evidence="1" id="KW-0732">Signal</keyword>
<protein>
    <submittedName>
        <fullName evidence="3">Zinc carboxypeptidase</fullName>
    </submittedName>
</protein>
<evidence type="ECO:0000313" key="4">
    <source>
        <dbReference type="Proteomes" id="UP000293874"/>
    </source>
</evidence>
<keyword evidence="3" id="KW-0378">Hydrolase</keyword>
<dbReference type="AlphaFoldDB" id="A0A4Q7ML53"/>
<feature type="chain" id="PRO_5020260714" evidence="1">
    <location>
        <begin position="20"/>
        <end position="576"/>
    </location>
</feature>
<dbReference type="RefSeq" id="WP_130543405.1">
    <property type="nucleotide sequence ID" value="NZ_CP042431.1"/>
</dbReference>
<reference evidence="3 4" key="1">
    <citation type="submission" date="2019-02" db="EMBL/GenBank/DDBJ databases">
        <title>Genomic Encyclopedia of Type Strains, Phase IV (KMG-IV): sequencing the most valuable type-strain genomes for metagenomic binning, comparative biology and taxonomic classification.</title>
        <authorList>
            <person name="Goeker M."/>
        </authorList>
    </citation>
    <scope>NUCLEOTIDE SEQUENCE [LARGE SCALE GENOMIC DNA]</scope>
    <source>
        <strain evidence="3 4">DSM 18116</strain>
    </source>
</reference>
<comment type="caution">
    <text evidence="3">The sequence shown here is derived from an EMBL/GenBank/DDBJ whole genome shotgun (WGS) entry which is preliminary data.</text>
</comment>
<keyword evidence="3" id="KW-0645">Protease</keyword>
<proteinExistence type="predicted"/>
<dbReference type="EMBL" id="SGXA01000003">
    <property type="protein sequence ID" value="RZS69036.1"/>
    <property type="molecule type" value="Genomic_DNA"/>
</dbReference>
<feature type="domain" description="Peptidase M14" evidence="2">
    <location>
        <begin position="40"/>
        <end position="175"/>
    </location>
</feature>
<dbReference type="InterPro" id="IPR000834">
    <property type="entry name" value="Peptidase_M14"/>
</dbReference>
<evidence type="ECO:0000256" key="1">
    <source>
        <dbReference type="SAM" id="SignalP"/>
    </source>
</evidence>
<dbReference type="GO" id="GO:0006508">
    <property type="term" value="P:proteolysis"/>
    <property type="evidence" value="ECO:0007669"/>
    <property type="project" value="InterPro"/>
</dbReference>
<dbReference type="GO" id="GO:0004181">
    <property type="term" value="F:metallocarboxypeptidase activity"/>
    <property type="evidence" value="ECO:0007669"/>
    <property type="project" value="InterPro"/>
</dbReference>
<dbReference type="Pfam" id="PF00246">
    <property type="entry name" value="Peptidase_M14"/>
    <property type="match status" value="1"/>
</dbReference>
<gene>
    <name evidence="3" type="ORF">EV199_4860</name>
</gene>